<dbReference type="Proteomes" id="UP001500851">
    <property type="component" value="Unassembled WGS sequence"/>
</dbReference>
<evidence type="ECO:0000259" key="8">
    <source>
        <dbReference type="PROSITE" id="PS51330"/>
    </source>
</evidence>
<dbReference type="Pfam" id="PF00186">
    <property type="entry name" value="DHFR_1"/>
    <property type="match status" value="2"/>
</dbReference>
<gene>
    <name evidence="9" type="ORF">GCM10009768_16150</name>
</gene>
<dbReference type="InterPro" id="IPR001796">
    <property type="entry name" value="DHFR_dom"/>
</dbReference>
<name>A0ABN2LGV5_9MICO</name>
<dbReference type="PROSITE" id="PS51330">
    <property type="entry name" value="DHFR_2"/>
    <property type="match status" value="1"/>
</dbReference>
<feature type="domain" description="DHFR" evidence="8">
    <location>
        <begin position="16"/>
        <end position="217"/>
    </location>
</feature>
<comment type="caution">
    <text evidence="9">The sequence shown here is derived from an EMBL/GenBank/DDBJ whole genome shotgun (WGS) entry which is preliminary data.</text>
</comment>
<comment type="similarity">
    <text evidence="2 7">Belongs to the dihydrofolate reductase family.</text>
</comment>
<keyword evidence="5" id="KW-0521">NADP</keyword>
<comment type="pathway">
    <text evidence="1">Cofactor biosynthesis; tetrahydrofolate biosynthesis; 5,6,7,8-tetrahydrofolate from 7,8-dihydrofolate: step 1/1.</text>
</comment>
<evidence type="ECO:0000313" key="10">
    <source>
        <dbReference type="Proteomes" id="UP001500851"/>
    </source>
</evidence>
<protein>
    <recommendedName>
        <fullName evidence="3">dihydrofolate reductase</fullName>
        <ecNumber evidence="3">1.5.1.3</ecNumber>
    </recommendedName>
</protein>
<keyword evidence="4" id="KW-0554">One-carbon metabolism</keyword>
<organism evidence="9 10">
    <name type="scientific">Leucobacter iarius</name>
    <dbReference type="NCBI Taxonomy" id="333963"/>
    <lineage>
        <taxon>Bacteria</taxon>
        <taxon>Bacillati</taxon>
        <taxon>Actinomycetota</taxon>
        <taxon>Actinomycetes</taxon>
        <taxon>Micrococcales</taxon>
        <taxon>Microbacteriaceae</taxon>
        <taxon>Leucobacter</taxon>
    </lineage>
</organism>
<accession>A0ABN2LGV5</accession>
<dbReference type="PROSITE" id="PS00075">
    <property type="entry name" value="DHFR_1"/>
    <property type="match status" value="1"/>
</dbReference>
<dbReference type="PANTHER" id="PTHR48069">
    <property type="entry name" value="DIHYDROFOLATE REDUCTASE"/>
    <property type="match status" value="1"/>
</dbReference>
<dbReference type="InterPro" id="IPR024072">
    <property type="entry name" value="DHFR-like_dom_sf"/>
</dbReference>
<evidence type="ECO:0000256" key="6">
    <source>
        <dbReference type="ARBA" id="ARBA00023002"/>
    </source>
</evidence>
<evidence type="ECO:0000256" key="4">
    <source>
        <dbReference type="ARBA" id="ARBA00022563"/>
    </source>
</evidence>
<reference evidence="9 10" key="1">
    <citation type="journal article" date="2019" name="Int. J. Syst. Evol. Microbiol.">
        <title>The Global Catalogue of Microorganisms (GCM) 10K type strain sequencing project: providing services to taxonomists for standard genome sequencing and annotation.</title>
        <authorList>
            <consortium name="The Broad Institute Genomics Platform"/>
            <consortium name="The Broad Institute Genome Sequencing Center for Infectious Disease"/>
            <person name="Wu L."/>
            <person name="Ma J."/>
        </authorList>
    </citation>
    <scope>NUCLEOTIDE SEQUENCE [LARGE SCALE GENOMIC DNA]</scope>
    <source>
        <strain evidence="9 10">JCM 14736</strain>
    </source>
</reference>
<dbReference type="EC" id="1.5.1.3" evidence="3"/>
<evidence type="ECO:0000256" key="7">
    <source>
        <dbReference type="RuleBase" id="RU004474"/>
    </source>
</evidence>
<dbReference type="Gene3D" id="3.40.430.10">
    <property type="entry name" value="Dihydrofolate Reductase, subunit A"/>
    <property type="match status" value="1"/>
</dbReference>
<sequence length="218" mass="23085">MSERDGSERRATGLRSLGMIWAEARGGAIGRDGDMPWHLPEDLAHFKRTTLGDPVIMGRRTWESLPERFRPLPGRANIVVTRDPGFVAEGARVAASVESALDLAGGAARIEGSTEAQGTGATGGAVEVRADAGSGAEFVGAPSADGVSPRAWIMGGGQLYRAAMPLATELVVTRIELDVPDADTFAPEIGPEWRLVDPGAPATSKTGLGYRFERYLRD</sequence>
<evidence type="ECO:0000256" key="1">
    <source>
        <dbReference type="ARBA" id="ARBA00004903"/>
    </source>
</evidence>
<dbReference type="CDD" id="cd00209">
    <property type="entry name" value="DHFR"/>
    <property type="match status" value="1"/>
</dbReference>
<evidence type="ECO:0000256" key="2">
    <source>
        <dbReference type="ARBA" id="ARBA00009539"/>
    </source>
</evidence>
<dbReference type="InterPro" id="IPR017925">
    <property type="entry name" value="DHFR_CS"/>
</dbReference>
<dbReference type="InterPro" id="IPR012259">
    <property type="entry name" value="DHFR"/>
</dbReference>
<evidence type="ECO:0000313" key="9">
    <source>
        <dbReference type="EMBL" id="GAA1787892.1"/>
    </source>
</evidence>
<evidence type="ECO:0000256" key="3">
    <source>
        <dbReference type="ARBA" id="ARBA00012856"/>
    </source>
</evidence>
<dbReference type="EMBL" id="BAAAOB010000001">
    <property type="protein sequence ID" value="GAA1787892.1"/>
    <property type="molecule type" value="Genomic_DNA"/>
</dbReference>
<dbReference type="PANTHER" id="PTHR48069:SF3">
    <property type="entry name" value="DIHYDROFOLATE REDUCTASE"/>
    <property type="match status" value="1"/>
</dbReference>
<proteinExistence type="inferred from homology"/>
<keyword evidence="6" id="KW-0560">Oxidoreductase</keyword>
<keyword evidence="10" id="KW-1185">Reference proteome</keyword>
<dbReference type="PRINTS" id="PR00070">
    <property type="entry name" value="DHFR"/>
</dbReference>
<dbReference type="SUPFAM" id="SSF53597">
    <property type="entry name" value="Dihydrofolate reductase-like"/>
    <property type="match status" value="1"/>
</dbReference>
<evidence type="ECO:0000256" key="5">
    <source>
        <dbReference type="ARBA" id="ARBA00022857"/>
    </source>
</evidence>